<protein>
    <recommendedName>
        <fullName evidence="2">DUF7982 domain-containing protein</fullName>
    </recommendedName>
</protein>
<name>A0A833E205_9EURY</name>
<dbReference type="Pfam" id="PF25939">
    <property type="entry name" value="DUF7982"/>
    <property type="match status" value="1"/>
</dbReference>
<dbReference type="Proteomes" id="UP000653692">
    <property type="component" value="Unassembled WGS sequence"/>
</dbReference>
<evidence type="ECO:0000313" key="4">
    <source>
        <dbReference type="Proteomes" id="UP000653692"/>
    </source>
</evidence>
<feature type="transmembrane region" description="Helical" evidence="1">
    <location>
        <begin position="12"/>
        <end position="33"/>
    </location>
</feature>
<evidence type="ECO:0000313" key="3">
    <source>
        <dbReference type="EMBL" id="HIP89150.1"/>
    </source>
</evidence>
<keyword evidence="1" id="KW-0812">Transmembrane</keyword>
<proteinExistence type="predicted"/>
<keyword evidence="1" id="KW-0472">Membrane</keyword>
<keyword evidence="1" id="KW-1133">Transmembrane helix</keyword>
<organism evidence="3 4">
    <name type="scientific">Thermococcus paralvinellae</name>
    <dbReference type="NCBI Taxonomy" id="582419"/>
    <lineage>
        <taxon>Archaea</taxon>
        <taxon>Methanobacteriati</taxon>
        <taxon>Methanobacteriota</taxon>
        <taxon>Thermococci</taxon>
        <taxon>Thermococcales</taxon>
        <taxon>Thermococcaceae</taxon>
        <taxon>Thermococcus</taxon>
    </lineage>
</organism>
<feature type="transmembrane region" description="Helical" evidence="1">
    <location>
        <begin position="39"/>
        <end position="56"/>
    </location>
</feature>
<comment type="caution">
    <text evidence="3">The sequence shown here is derived from an EMBL/GenBank/DDBJ whole genome shotgun (WGS) entry which is preliminary data.</text>
</comment>
<gene>
    <name evidence="3" type="ORF">EYH24_04245</name>
</gene>
<dbReference type="AlphaFoldDB" id="A0A833E205"/>
<evidence type="ECO:0000259" key="2">
    <source>
        <dbReference type="Pfam" id="PF25939"/>
    </source>
</evidence>
<reference evidence="3" key="1">
    <citation type="journal article" date="2020" name="ISME J.">
        <title>Gammaproteobacteria mediating utilization of methyl-, sulfur- and petroleum organic compounds in deep ocean hydrothermal plumes.</title>
        <authorList>
            <person name="Zhou Z."/>
            <person name="Liu Y."/>
            <person name="Pan J."/>
            <person name="Cron B.R."/>
            <person name="Toner B.M."/>
            <person name="Anantharaman K."/>
            <person name="Breier J.A."/>
            <person name="Dick G.J."/>
            <person name="Li M."/>
        </authorList>
    </citation>
    <scope>NUCLEOTIDE SEQUENCE</scope>
    <source>
        <strain evidence="3">SZUA-1476</strain>
    </source>
</reference>
<dbReference type="EMBL" id="DQUR01000144">
    <property type="protein sequence ID" value="HIP89150.1"/>
    <property type="molecule type" value="Genomic_DNA"/>
</dbReference>
<dbReference type="InterPro" id="IPR058288">
    <property type="entry name" value="DUF7982"/>
</dbReference>
<feature type="domain" description="DUF7982" evidence="2">
    <location>
        <begin position="14"/>
        <end position="238"/>
    </location>
</feature>
<sequence>MVIKGRGEDMRVERLASLILIMIGLGVLIYGAVHTNQSQVNLGLAGIFLGIIVFTFKTSEYVKRESLDNLVLPYVKMLQKIVRDLGLEGKAVYIPPYENLPEGWTFIPLHEEFDLDLGRLDEETVFLTNVGNERQMGLSIRPLGLDLLRKYEEHLEASLEGANYKEVESVSSSVLRALDLARGIYIEEQGKEFRIIVSPVNKEVCRKNIDYCDQIACPICSSILLSLAKATNEVIMSEKFSSGKHGIEIKAKKLGGIREWM</sequence>
<evidence type="ECO:0000256" key="1">
    <source>
        <dbReference type="SAM" id="Phobius"/>
    </source>
</evidence>
<accession>A0A833E205</accession>